<evidence type="ECO:0000256" key="5">
    <source>
        <dbReference type="SAM" id="SignalP"/>
    </source>
</evidence>
<dbReference type="Gene3D" id="3.60.15.10">
    <property type="entry name" value="Ribonuclease Z/Hydroxyacylglutathione hydrolase-like"/>
    <property type="match status" value="1"/>
</dbReference>
<feature type="signal peptide" evidence="5">
    <location>
        <begin position="1"/>
        <end position="23"/>
    </location>
</feature>
<reference evidence="7 8" key="1">
    <citation type="submission" date="2018-01" db="EMBL/GenBank/DDBJ databases">
        <title>Genomic Encyclopedia of Archaeal and Bacterial Type Strains, Phase II (KMG-II): from individual species to whole genera.</title>
        <authorList>
            <person name="Goeker M."/>
        </authorList>
    </citation>
    <scope>NUCLEOTIDE SEQUENCE [LARGE SCALE GENOMIC DNA]</scope>
    <source>
        <strain evidence="7 8">DSM 12048</strain>
    </source>
</reference>
<dbReference type="OrthoDB" id="9773738at2"/>
<dbReference type="RefSeq" id="WP_104072201.1">
    <property type="nucleotide sequence ID" value="NZ_PRDS01000009.1"/>
</dbReference>
<gene>
    <name evidence="7" type="ORF">LV82_02517</name>
</gene>
<evidence type="ECO:0000256" key="3">
    <source>
        <dbReference type="ARBA" id="ARBA00022801"/>
    </source>
</evidence>
<dbReference type="SMART" id="SM00849">
    <property type="entry name" value="Lactamase_B"/>
    <property type="match status" value="1"/>
</dbReference>
<proteinExistence type="inferred from homology"/>
<keyword evidence="5" id="KW-0732">Signal</keyword>
<protein>
    <submittedName>
        <fullName evidence="7">Glyoxylase-like metal-dependent hydrolase (Beta-lactamase superfamily II)</fullName>
    </submittedName>
</protein>
<dbReference type="EMBL" id="PRDS01000009">
    <property type="protein sequence ID" value="PPB79726.1"/>
    <property type="molecule type" value="Genomic_DNA"/>
</dbReference>
<evidence type="ECO:0000256" key="2">
    <source>
        <dbReference type="ARBA" id="ARBA00022723"/>
    </source>
</evidence>
<feature type="chain" id="PRO_5015447176" evidence="5">
    <location>
        <begin position="24"/>
        <end position="300"/>
    </location>
</feature>
<evidence type="ECO:0000256" key="1">
    <source>
        <dbReference type="ARBA" id="ARBA00007749"/>
    </source>
</evidence>
<sequence length="300" mass="32807">MLTRRTLIAAAACAPFAPRRVWAATSYEAGGMRIDTVSDGYLTLPGNFILGHMPRDELLPILERYGQSADQLTPPCNVTLLRDGTNTVLFDTGAGPDFQASAGRLSEALDVLGVSVDDITHVVFTHAHPDHLWGVLDDFDEPLFVNAQHMIGRAEFDYWTDPDTVNTIDETRTTFAVGAARRLNTLAGQLRLLEDGEDVLPGVVARLTPGHTPGHMAFEIAASDPVLVLGDSIANHHVAFERPEWLSGNDQDMETAAQTRVALLERIVHEKMILIGYHLSDGGMGRAERNADGYRFVPEI</sequence>
<keyword evidence="3 7" id="KW-0378">Hydrolase</keyword>
<comment type="similarity">
    <text evidence="1">Belongs to the metallo-beta-lactamase superfamily.</text>
</comment>
<evidence type="ECO:0000313" key="7">
    <source>
        <dbReference type="EMBL" id="PPB79726.1"/>
    </source>
</evidence>
<dbReference type="PANTHER" id="PTHR42978">
    <property type="entry name" value="QUORUM-QUENCHING LACTONASE YTNP-RELATED-RELATED"/>
    <property type="match status" value="1"/>
</dbReference>
<feature type="domain" description="Metallo-beta-lactamase" evidence="6">
    <location>
        <begin position="75"/>
        <end position="278"/>
    </location>
</feature>
<dbReference type="GO" id="GO:0016787">
    <property type="term" value="F:hydrolase activity"/>
    <property type="evidence" value="ECO:0007669"/>
    <property type="project" value="UniProtKB-KW"/>
</dbReference>
<dbReference type="InterPro" id="IPR001279">
    <property type="entry name" value="Metallo-B-lactamas"/>
</dbReference>
<organism evidence="7 8">
    <name type="scientific">Albidovulum inexpectatum</name>
    <dbReference type="NCBI Taxonomy" id="196587"/>
    <lineage>
        <taxon>Bacteria</taxon>
        <taxon>Pseudomonadati</taxon>
        <taxon>Pseudomonadota</taxon>
        <taxon>Alphaproteobacteria</taxon>
        <taxon>Rhodobacterales</taxon>
        <taxon>Paracoccaceae</taxon>
        <taxon>Albidovulum</taxon>
    </lineage>
</organism>
<dbReference type="InterPro" id="IPR036866">
    <property type="entry name" value="RibonucZ/Hydroxyglut_hydro"/>
</dbReference>
<dbReference type="PANTHER" id="PTHR42978:SF6">
    <property type="entry name" value="QUORUM-QUENCHING LACTONASE YTNP-RELATED"/>
    <property type="match status" value="1"/>
</dbReference>
<dbReference type="GO" id="GO:0046872">
    <property type="term" value="F:metal ion binding"/>
    <property type="evidence" value="ECO:0007669"/>
    <property type="project" value="UniProtKB-KW"/>
</dbReference>
<comment type="caution">
    <text evidence="7">The sequence shown here is derived from an EMBL/GenBank/DDBJ whole genome shotgun (WGS) entry which is preliminary data.</text>
</comment>
<dbReference type="Pfam" id="PF00753">
    <property type="entry name" value="Lactamase_B"/>
    <property type="match status" value="1"/>
</dbReference>
<dbReference type="AlphaFoldDB" id="A0A2S5JE05"/>
<keyword evidence="8" id="KW-1185">Reference proteome</keyword>
<evidence type="ECO:0000313" key="8">
    <source>
        <dbReference type="Proteomes" id="UP000239736"/>
    </source>
</evidence>
<dbReference type="Proteomes" id="UP000239736">
    <property type="component" value="Unassembled WGS sequence"/>
</dbReference>
<dbReference type="CDD" id="cd07720">
    <property type="entry name" value="OPHC2-like_MBL-fold"/>
    <property type="match status" value="1"/>
</dbReference>
<evidence type="ECO:0000259" key="6">
    <source>
        <dbReference type="SMART" id="SM00849"/>
    </source>
</evidence>
<dbReference type="SUPFAM" id="SSF56281">
    <property type="entry name" value="Metallo-hydrolase/oxidoreductase"/>
    <property type="match status" value="1"/>
</dbReference>
<name>A0A2S5JE05_9RHOB</name>
<keyword evidence="4" id="KW-0862">Zinc</keyword>
<dbReference type="InterPro" id="IPR051013">
    <property type="entry name" value="MBL_superfamily_lactonases"/>
</dbReference>
<accession>A0A2S5JE05</accession>
<keyword evidence="2" id="KW-0479">Metal-binding</keyword>
<evidence type="ECO:0000256" key="4">
    <source>
        <dbReference type="ARBA" id="ARBA00022833"/>
    </source>
</evidence>